<feature type="compositionally biased region" description="Acidic residues" evidence="3">
    <location>
        <begin position="553"/>
        <end position="562"/>
    </location>
</feature>
<dbReference type="Gene3D" id="3.30.420.10">
    <property type="entry name" value="Ribonuclease H-like superfamily/Ribonuclease H"/>
    <property type="match status" value="1"/>
</dbReference>
<dbReference type="InterPro" id="IPR012337">
    <property type="entry name" value="RNaseH-like_sf"/>
</dbReference>
<keyword evidence="2" id="KW-0694">RNA-binding</keyword>
<feature type="region of interest" description="Disordered" evidence="3">
    <location>
        <begin position="874"/>
        <end position="1004"/>
    </location>
</feature>
<dbReference type="PANTHER" id="PTHR11439">
    <property type="entry name" value="GAG-POL-RELATED RETROTRANSPOSON"/>
    <property type="match status" value="1"/>
</dbReference>
<feature type="domain" description="Integrase catalytic" evidence="4">
    <location>
        <begin position="627"/>
        <end position="796"/>
    </location>
</feature>
<evidence type="ECO:0000259" key="4">
    <source>
        <dbReference type="PROSITE" id="PS50994"/>
    </source>
</evidence>
<dbReference type="Pfam" id="PF07727">
    <property type="entry name" value="RVT_2"/>
    <property type="match status" value="1"/>
</dbReference>
<dbReference type="Pfam" id="PF22936">
    <property type="entry name" value="Pol_BBD"/>
    <property type="match status" value="1"/>
</dbReference>
<dbReference type="InterPro" id="IPR013103">
    <property type="entry name" value="RVT_2"/>
</dbReference>
<sequence>MGSDDRYDKEPKIPKLTKENHEKWFRNNKLKLKGKGIFYTIEVTKHAYAWIARHGAGTSTSTANTSQDPAGTVNPTEQASVLGLTSDFERLGGTWNAEKAKEYDKDEAKALFYITNSLLDDDDALADEYETASALWTALKVKYSKTDQLTANNIMTKLQNFTWKDEKDVDYTWAKLKEYRRKIIAAKPAAKGLYNDEALLQIMLRALPESYGSVIDYLDVQTSLTVDEKIAALRTKELRLNDTAEHANVAFPKYRHPNDHRSSDSSMRDRPRSTSPELGPSTGCLHCKGNWARDCKYKGEIQEFGRKLREKDERAERRAAKSKRPSRNENKKRSDKPVKPTVKTTSRRKHGYAAKNQDSDSGTDNGSSGTDSETSHESTSVETECTQHCHISAEQASKSTPANWIADTGASSHMTDKRNLFRGPLKRTPLTTIQVGGGFLHSTQRGTVMMKALDGTTGLLRKVLYVPKLGVNLIAARRLCREGLQGIFDDKNMYFKDKSRIAVQAAQKDGLYIVSHIASKYSGKAFIAGKTRTDSNDQSTAEESQETQPETQSDQDPDESEEDKSTKKDRRNYRLMHRRFAHYGPAMLRNLYKVTTIEKIKVPPAHRRFCDPCLKGKMRNKMNKILAEHKKEVLALVSLDLAGPFPTSLRGNNYLMQIICNHSRKNWSIPLKTKDQAILELRRWKAKVELQTGKKVKACRSDNAPELKLVINQWETEDGVQADYTVIASSNQNGPVERSIQTAEHAMRAMLDDAQLPIEFWDEAAEADAYIRNRLPTGPLVEGKPTSPEQVFSGKRPGVDHVRVWGSKCYTYLNPKTLPAKGRLDKLVHRGRAGVFMGYSETTDKQFKVYSPDLGYTHRVSVIQTNEKVPGGKIDLNLRVKSGPMGTSNELIPRKARGRPKKNLNQLTKPDALDVDIELPPSSPPLPPPSSPPPSPPSPPPPSPPTPAPAHPSPTITPPAPTVEDESEEMEVDEVTNPVAAEPSARYHFRTRTQKRKRDTFDDMEDEHRQAKIVKAMLAVLRESRADEDPTTEIPTSTHHHEESAHETIVKAFYTVIVSGNLDVTGRAELSGKAFAATEVKGIRIPQTYKQAISDPENALKWKEAIEEEIRTLVGNGTWEELIPPQGANLVTTKWVFTVKLKVDGTIERFKARLVARGFSQQHGIDYTETFAPTVRMDTLRLFLATVAKQGMECWQWDIKNAFTESYLKEDIYLTTPAGVKVKKGNVLKVLRSLYGLKQAGRDWNLLLKGFLTEIGFTQSLADPCLFTHKGRGISLLVYVDDIAAAAKLTSDLAWFDEMLLTRFNSKNLGEIRKILGVRVTRDRDDKAIYLDQQQYLETVLDKYGITSAKYKSKKIPAADYEHLKPATPEDARIDSTQYSQIIGSLMYAMVFTRPDIAFVLGRLAQYMRDPVEMHGTALKNLMRYLRSTVKQKIRFGPGGDHQNEFGIYTDADWASDKTDRKSMSGGVGMFYGGPFSWAAKKQKSVATSSAESEYISQAMYAKQGQWAAQVLRDLGLHQYVNENGITVQMYGDNQGAIALVKNPHLHERSKHIDICYHFIRDLAEQKKLQISYIPTDEMVADGMTKPLQRVAFERFKKMLELLMKGTRTSHVRPVGEC</sequence>
<feature type="compositionally biased region" description="Acidic residues" evidence="3">
    <location>
        <begin position="963"/>
        <end position="974"/>
    </location>
</feature>
<keyword evidence="1" id="KW-0064">Aspartyl protease</keyword>
<feature type="region of interest" description="Disordered" evidence="3">
    <location>
        <begin position="1025"/>
        <end position="1045"/>
    </location>
</feature>
<dbReference type="InterPro" id="IPR036397">
    <property type="entry name" value="RNaseH_sf"/>
</dbReference>
<feature type="region of interest" description="Disordered" evidence="3">
    <location>
        <begin position="249"/>
        <end position="283"/>
    </location>
</feature>
<keyword evidence="1" id="KW-0378">Hydrolase</keyword>
<dbReference type="Pfam" id="PF14223">
    <property type="entry name" value="Retrotran_gag_2"/>
    <property type="match status" value="1"/>
</dbReference>
<dbReference type="GeneID" id="90957177"/>
<dbReference type="EMBL" id="NQIK02000006">
    <property type="protein sequence ID" value="KAF7569795.1"/>
    <property type="molecule type" value="Genomic_DNA"/>
</dbReference>
<dbReference type="PANTHER" id="PTHR11439:SF483">
    <property type="entry name" value="PEPTIDE SYNTHASE GLIP-LIKE, PUTATIVE (AFU_ORTHOLOGUE AFUA_3G12920)-RELATED"/>
    <property type="match status" value="1"/>
</dbReference>
<feature type="region of interest" description="Disordered" evidence="3">
    <location>
        <begin position="308"/>
        <end position="386"/>
    </location>
</feature>
<keyword evidence="1" id="KW-0645">Protease</keyword>
<dbReference type="InterPro" id="IPR043502">
    <property type="entry name" value="DNA/RNA_pol_sf"/>
</dbReference>
<dbReference type="GO" id="GO:0003723">
    <property type="term" value="F:RNA binding"/>
    <property type="evidence" value="ECO:0007669"/>
    <property type="project" value="UniProtKB-KW"/>
</dbReference>
<dbReference type="PROSITE" id="PS50994">
    <property type="entry name" value="INTEGRASE"/>
    <property type="match status" value="1"/>
</dbReference>
<dbReference type="GO" id="GO:0004190">
    <property type="term" value="F:aspartic-type endopeptidase activity"/>
    <property type="evidence" value="ECO:0007669"/>
    <property type="project" value="UniProtKB-KW"/>
</dbReference>
<feature type="region of interest" description="Disordered" evidence="3">
    <location>
        <begin position="530"/>
        <end position="573"/>
    </location>
</feature>
<accession>A0A834RTL6</accession>
<evidence type="ECO:0000313" key="6">
    <source>
        <dbReference type="Proteomes" id="UP000245464"/>
    </source>
</evidence>
<name>A0A834RTL6_9PLEO</name>
<feature type="compositionally biased region" description="Basic residues" evidence="3">
    <location>
        <begin position="987"/>
        <end position="998"/>
    </location>
</feature>
<protein>
    <recommendedName>
        <fullName evidence="4">Integrase catalytic domain-containing protein</fullName>
    </recommendedName>
</protein>
<evidence type="ECO:0000256" key="3">
    <source>
        <dbReference type="SAM" id="MobiDB-lite"/>
    </source>
</evidence>
<proteinExistence type="predicted"/>
<feature type="compositionally biased region" description="Basic and acidic residues" evidence="3">
    <location>
        <begin position="326"/>
        <end position="338"/>
    </location>
</feature>
<feature type="compositionally biased region" description="Pro residues" evidence="3">
    <location>
        <begin position="921"/>
        <end position="961"/>
    </location>
</feature>
<reference evidence="5 6" key="1">
    <citation type="journal article" date="2018" name="BMC Genomics">
        <title>Comparative genomics of the wheat fungal pathogen Pyrenophora tritici-repentis reveals chromosomal variations and genome plasticity.</title>
        <authorList>
            <person name="Moolhuijzen P."/>
            <person name="See P.T."/>
            <person name="Hane J.K."/>
            <person name="Shi G."/>
            <person name="Liu Z."/>
            <person name="Oliver R.P."/>
            <person name="Moffat C.S."/>
        </authorList>
    </citation>
    <scope>NUCLEOTIDE SEQUENCE [LARGE SCALE GENOMIC DNA]</scope>
    <source>
        <strain evidence="5">M4</strain>
    </source>
</reference>
<dbReference type="InterPro" id="IPR054722">
    <property type="entry name" value="PolX-like_BBD"/>
</dbReference>
<dbReference type="GO" id="GO:0015074">
    <property type="term" value="P:DNA integration"/>
    <property type="evidence" value="ECO:0007669"/>
    <property type="project" value="InterPro"/>
</dbReference>
<evidence type="ECO:0000256" key="1">
    <source>
        <dbReference type="ARBA" id="ARBA00022750"/>
    </source>
</evidence>
<dbReference type="SUPFAM" id="SSF53098">
    <property type="entry name" value="Ribonuclease H-like"/>
    <property type="match status" value="1"/>
</dbReference>
<dbReference type="GO" id="GO:0005634">
    <property type="term" value="C:nucleus"/>
    <property type="evidence" value="ECO:0007669"/>
    <property type="project" value="UniProtKB-ARBA"/>
</dbReference>
<feature type="compositionally biased region" description="Low complexity" evidence="3">
    <location>
        <begin position="359"/>
        <end position="386"/>
    </location>
</feature>
<dbReference type="KEGG" id="ptrr:90957177"/>
<dbReference type="RefSeq" id="XP_065961687.1">
    <property type="nucleotide sequence ID" value="XM_066108502.1"/>
</dbReference>
<feature type="compositionally biased region" description="Basic and acidic residues" evidence="3">
    <location>
        <begin position="308"/>
        <end position="319"/>
    </location>
</feature>
<dbReference type="InterPro" id="IPR001584">
    <property type="entry name" value="Integrase_cat-core"/>
</dbReference>
<feature type="compositionally biased region" description="Basic and acidic residues" evidence="3">
    <location>
        <begin position="256"/>
        <end position="272"/>
    </location>
</feature>
<dbReference type="SUPFAM" id="SSF56672">
    <property type="entry name" value="DNA/RNA polymerases"/>
    <property type="match status" value="1"/>
</dbReference>
<feature type="compositionally biased region" description="Low complexity" evidence="3">
    <location>
        <begin position="537"/>
        <end position="552"/>
    </location>
</feature>
<comment type="caution">
    <text evidence="5">The sequence shown here is derived from an EMBL/GenBank/DDBJ whole genome shotgun (WGS) entry which is preliminary data.</text>
</comment>
<evidence type="ECO:0000313" key="5">
    <source>
        <dbReference type="EMBL" id="KAF7569795.1"/>
    </source>
</evidence>
<evidence type="ECO:0000256" key="2">
    <source>
        <dbReference type="ARBA" id="ARBA00022884"/>
    </source>
</evidence>
<organism evidence="5 6">
    <name type="scientific">Pyrenophora tritici-repentis</name>
    <dbReference type="NCBI Taxonomy" id="45151"/>
    <lineage>
        <taxon>Eukaryota</taxon>
        <taxon>Fungi</taxon>
        <taxon>Dikarya</taxon>
        <taxon>Ascomycota</taxon>
        <taxon>Pezizomycotina</taxon>
        <taxon>Dothideomycetes</taxon>
        <taxon>Pleosporomycetidae</taxon>
        <taxon>Pleosporales</taxon>
        <taxon>Pleosporineae</taxon>
        <taxon>Pleosporaceae</taxon>
        <taxon>Pyrenophora</taxon>
    </lineage>
</organism>
<dbReference type="Proteomes" id="UP000245464">
    <property type="component" value="Chromosome 6"/>
</dbReference>
<gene>
    <name evidence="5" type="ORF">PtrM4_122100</name>
</gene>
<dbReference type="CDD" id="cd09272">
    <property type="entry name" value="RNase_HI_RT_Ty1"/>
    <property type="match status" value="1"/>
</dbReference>